<feature type="domain" description="TATA element modulatory factor 1 TATA binding" evidence="6">
    <location>
        <begin position="550"/>
        <end position="649"/>
    </location>
</feature>
<reference evidence="7 8" key="1">
    <citation type="submission" date="2015-02" db="EMBL/GenBank/DDBJ databases">
        <authorList>
            <person name="Chooi Y.-H."/>
        </authorList>
    </citation>
    <scope>NUCLEOTIDE SEQUENCE [LARGE SCALE GENOMIC DNA]</scope>
    <source>
        <strain evidence="7">E3</strain>
    </source>
</reference>
<keyword evidence="8" id="KW-1185">Reference proteome</keyword>
<keyword evidence="2" id="KW-0333">Golgi apparatus</keyword>
<dbReference type="EMBL" id="CDSF01000144">
    <property type="protein sequence ID" value="CEP03365.1"/>
    <property type="molecule type" value="Genomic_DNA"/>
</dbReference>
<sequence>MTTEATAPPDNTANVTKDVPVAAPVPDDLSGSVVPAVPEVEAVDETLPDNVTDDVRLRLRQQQEQLASIGAQLGVLQQEKHDLTARLQEAALTERQLRASLDAFSTGSARNPLQPELEKKQQQIEEVLKEGEQLSIKQAKLEGIIKNLRAKIRDKEAEIANHTAAIESRDTHIKSLTERVSTLEESDKGMLERIAVLSAQLNESKLELDRRGRESALVDQERTGSIAVVERLEAKLRAHEIESAHWKVAYDEQSEVQERIRVMQDQLREGSEREANLRRNVGELTSQLQSQREQFEHERQTLVAQLQEARGKYDEAEARAEELSGALPSATRPLLRQIEALQSSMRARADAWETVEKTLLQRADDAEATTGALRQERAQLDVRVRELTKRNESLQVEREVARTTVTDLKMQVDKLSERVDSIANERDMKESRIQSLTRQLGQSKSELAERDLRLKEEIAKANNVSERQQAELADLHTAYAELEAAYAKKSQESQRRLSSERRSRQDSFNEQWMRGLHVQLGGSDGNAQGGPEQQPGFPASMSLSSVHALDMGVQIRRQDDELRALKKRLQAAESDRDALSDQLVDMRTRSAQNDAVLQRYRVVEKQLEDLRIRYDTALDIIGEKTDRVDELQADLDESRAIFKQQITELTDQIERLRRQTPNV</sequence>
<dbReference type="STRING" id="37360.A0A0G4J713"/>
<dbReference type="Gene3D" id="1.10.287.1490">
    <property type="match status" value="2"/>
</dbReference>
<feature type="coiled-coil region" evidence="4">
    <location>
        <begin position="377"/>
        <end position="439"/>
    </location>
</feature>
<accession>A0A0G4J713</accession>
<name>A0A0G4J713_PLABS</name>
<evidence type="ECO:0000313" key="7">
    <source>
        <dbReference type="EMBL" id="CEP03365.1"/>
    </source>
</evidence>
<keyword evidence="3 4" id="KW-0175">Coiled coil</keyword>
<gene>
    <name evidence="7" type="ORF">PBRA_003125</name>
</gene>
<dbReference type="InterPro" id="IPR052602">
    <property type="entry name" value="Growth_transcription_reg"/>
</dbReference>
<dbReference type="OMA" id="QWESVER"/>
<evidence type="ECO:0000256" key="3">
    <source>
        <dbReference type="ARBA" id="ARBA00023054"/>
    </source>
</evidence>
<dbReference type="InterPro" id="IPR022091">
    <property type="entry name" value="TMF_TATA-bd"/>
</dbReference>
<dbReference type="AlphaFoldDB" id="A0A0G4J713"/>
<feature type="region of interest" description="Disordered" evidence="5">
    <location>
        <begin position="1"/>
        <end position="32"/>
    </location>
</feature>
<dbReference type="OrthoDB" id="74178at2759"/>
<evidence type="ECO:0000256" key="5">
    <source>
        <dbReference type="SAM" id="MobiDB-lite"/>
    </source>
</evidence>
<feature type="compositionally biased region" description="Basic and acidic residues" evidence="5">
    <location>
        <begin position="489"/>
        <end position="507"/>
    </location>
</feature>
<dbReference type="GO" id="GO:0005794">
    <property type="term" value="C:Golgi apparatus"/>
    <property type="evidence" value="ECO:0007669"/>
    <property type="project" value="UniProtKB-SubCell"/>
</dbReference>
<dbReference type="PANTHER" id="PTHR46515">
    <property type="entry name" value="TATA ELEMENT MODULATORY FACTOR TMF1"/>
    <property type="match status" value="1"/>
</dbReference>
<dbReference type="InterPro" id="IPR022092">
    <property type="entry name" value="TMF_DNA-bd"/>
</dbReference>
<evidence type="ECO:0000256" key="1">
    <source>
        <dbReference type="ARBA" id="ARBA00004555"/>
    </source>
</evidence>
<dbReference type="Proteomes" id="UP000039324">
    <property type="component" value="Unassembled WGS sequence"/>
</dbReference>
<evidence type="ECO:0000259" key="6">
    <source>
        <dbReference type="Pfam" id="PF12325"/>
    </source>
</evidence>
<feature type="region of interest" description="Disordered" evidence="5">
    <location>
        <begin position="489"/>
        <end position="509"/>
    </location>
</feature>
<proteinExistence type="predicted"/>
<dbReference type="Pfam" id="PF12329">
    <property type="entry name" value="TMF_DNA_bd"/>
    <property type="match status" value="1"/>
</dbReference>
<feature type="coiled-coil region" evidence="4">
    <location>
        <begin position="274"/>
        <end position="326"/>
    </location>
</feature>
<dbReference type="Pfam" id="PF12325">
    <property type="entry name" value="TMF_TATA_bd"/>
    <property type="match status" value="1"/>
</dbReference>
<dbReference type="PANTHER" id="PTHR46515:SF1">
    <property type="entry name" value="TATA ELEMENT MODULATORY FACTOR"/>
    <property type="match status" value="1"/>
</dbReference>
<feature type="compositionally biased region" description="Polar residues" evidence="5">
    <location>
        <begin position="1"/>
        <end position="15"/>
    </location>
</feature>
<organism evidence="7 8">
    <name type="scientific">Plasmodiophora brassicae</name>
    <name type="common">Clubroot disease agent</name>
    <dbReference type="NCBI Taxonomy" id="37360"/>
    <lineage>
        <taxon>Eukaryota</taxon>
        <taxon>Sar</taxon>
        <taxon>Rhizaria</taxon>
        <taxon>Endomyxa</taxon>
        <taxon>Phytomyxea</taxon>
        <taxon>Plasmodiophorida</taxon>
        <taxon>Plasmodiophoridae</taxon>
        <taxon>Plasmodiophora</taxon>
    </lineage>
</organism>
<feature type="coiled-coil region" evidence="4">
    <location>
        <begin position="555"/>
        <end position="613"/>
    </location>
</feature>
<protein>
    <recommendedName>
        <fullName evidence="6">TATA element modulatory factor 1 TATA binding domain-containing protein</fullName>
    </recommendedName>
</protein>
<evidence type="ECO:0000313" key="8">
    <source>
        <dbReference type="Proteomes" id="UP000039324"/>
    </source>
</evidence>
<evidence type="ECO:0000256" key="2">
    <source>
        <dbReference type="ARBA" id="ARBA00023034"/>
    </source>
</evidence>
<feature type="coiled-coil region" evidence="4">
    <location>
        <begin position="117"/>
        <end position="165"/>
    </location>
</feature>
<evidence type="ECO:0000256" key="4">
    <source>
        <dbReference type="SAM" id="Coils"/>
    </source>
</evidence>
<comment type="subcellular location">
    <subcellularLocation>
        <location evidence="1">Golgi apparatus</location>
    </subcellularLocation>
</comment>
<dbReference type="GO" id="GO:0005783">
    <property type="term" value="C:endoplasmic reticulum"/>
    <property type="evidence" value="ECO:0007669"/>
    <property type="project" value="TreeGrafter"/>
</dbReference>